<dbReference type="InterPro" id="IPR007657">
    <property type="entry name" value="Glycosyltransferase_61"/>
</dbReference>
<keyword evidence="3" id="KW-0325">Glycoprotein</keyword>
<evidence type="ECO:0000313" key="6">
    <source>
        <dbReference type="EMBL" id="OLQ13777.1"/>
    </source>
</evidence>
<dbReference type="Pfam" id="PF04577">
    <property type="entry name" value="Glyco_transf_61"/>
    <property type="match status" value="1"/>
</dbReference>
<dbReference type="Proteomes" id="UP000186817">
    <property type="component" value="Unassembled WGS sequence"/>
</dbReference>
<evidence type="ECO:0000256" key="1">
    <source>
        <dbReference type="ARBA" id="ARBA00022676"/>
    </source>
</evidence>
<evidence type="ECO:0000256" key="4">
    <source>
        <dbReference type="SAM" id="MobiDB-lite"/>
    </source>
</evidence>
<proteinExistence type="predicted"/>
<name>A0A1Q9F298_SYMMI</name>
<organism evidence="6 7">
    <name type="scientific">Symbiodinium microadriaticum</name>
    <name type="common">Dinoflagellate</name>
    <name type="synonym">Zooxanthella microadriatica</name>
    <dbReference type="NCBI Taxonomy" id="2951"/>
    <lineage>
        <taxon>Eukaryota</taxon>
        <taxon>Sar</taxon>
        <taxon>Alveolata</taxon>
        <taxon>Dinophyceae</taxon>
        <taxon>Suessiales</taxon>
        <taxon>Symbiodiniaceae</taxon>
        <taxon>Symbiodinium</taxon>
    </lineage>
</organism>
<keyword evidence="1" id="KW-0328">Glycosyltransferase</keyword>
<keyword evidence="2" id="KW-0808">Transferase</keyword>
<evidence type="ECO:0000313" key="7">
    <source>
        <dbReference type="Proteomes" id="UP000186817"/>
    </source>
</evidence>
<protein>
    <recommendedName>
        <fullName evidence="5">Glycosyltransferase 61 catalytic domain-containing protein</fullName>
    </recommendedName>
</protein>
<evidence type="ECO:0000256" key="2">
    <source>
        <dbReference type="ARBA" id="ARBA00022679"/>
    </source>
</evidence>
<evidence type="ECO:0000259" key="5">
    <source>
        <dbReference type="Pfam" id="PF04577"/>
    </source>
</evidence>
<feature type="region of interest" description="Disordered" evidence="4">
    <location>
        <begin position="554"/>
        <end position="574"/>
    </location>
</feature>
<gene>
    <name evidence="6" type="ORF">AK812_SmicGene2133</name>
</gene>
<dbReference type="EMBL" id="LSRX01000023">
    <property type="protein sequence ID" value="OLQ13777.1"/>
    <property type="molecule type" value="Genomic_DNA"/>
</dbReference>
<comment type="caution">
    <text evidence="6">The sequence shown here is derived from an EMBL/GenBank/DDBJ whole genome shotgun (WGS) entry which is preliminary data.</text>
</comment>
<evidence type="ECO:0000256" key="3">
    <source>
        <dbReference type="ARBA" id="ARBA00023180"/>
    </source>
</evidence>
<dbReference type="AlphaFoldDB" id="A0A1Q9F298"/>
<feature type="domain" description="Glycosyltransferase 61 catalytic" evidence="5">
    <location>
        <begin position="306"/>
        <end position="414"/>
    </location>
</feature>
<accession>A0A1Q9F298</accession>
<dbReference type="InterPro" id="IPR049625">
    <property type="entry name" value="Glyco_transf_61_cat"/>
</dbReference>
<keyword evidence="7" id="KW-1185">Reference proteome</keyword>
<dbReference type="GO" id="GO:0016757">
    <property type="term" value="F:glycosyltransferase activity"/>
    <property type="evidence" value="ECO:0007669"/>
    <property type="project" value="UniProtKB-KW"/>
</dbReference>
<reference evidence="6 7" key="1">
    <citation type="submission" date="2016-02" db="EMBL/GenBank/DDBJ databases">
        <title>Genome analysis of coral dinoflagellate symbionts highlights evolutionary adaptations to a symbiotic lifestyle.</title>
        <authorList>
            <person name="Aranda M."/>
            <person name="Li Y."/>
            <person name="Liew Y.J."/>
            <person name="Baumgarten S."/>
            <person name="Simakov O."/>
            <person name="Wilson M."/>
            <person name="Piel J."/>
            <person name="Ashoor H."/>
            <person name="Bougouffa S."/>
            <person name="Bajic V.B."/>
            <person name="Ryu T."/>
            <person name="Ravasi T."/>
            <person name="Bayer T."/>
            <person name="Micklem G."/>
            <person name="Kim H."/>
            <person name="Bhak J."/>
            <person name="Lajeunesse T.C."/>
            <person name="Voolstra C.R."/>
        </authorList>
    </citation>
    <scope>NUCLEOTIDE SEQUENCE [LARGE SCALE GENOMIC DNA]</scope>
    <source>
        <strain evidence="6 7">CCMP2467</strain>
    </source>
</reference>
<sequence length="1068" mass="115604">MKVAVRPAQAQLLVLLLPPGREAVDEVLAESCGLGPEEVCGDSSSSHWMTHIEPKFRRAQEAAFATWRGGPEPLPRGDEDLVSWAKLTALTCPNGGEAIRDPALMVGAEDSILLSSGGNVYGQRLPHTLGGRFSWAGQRYVERSVRLSTLTDVMLSGNEGVITKRCQIFVPYYDKQVPWHENLPAPAVPAEPVRWLPVALWLLVMFPANFFSFLVDELARLAVWLTVSQQRIPLLVPADRGQLKPFMYDWMALLGGFEVIPYDVRPHFMGPARVAEPRFLVHQLHMVDWEDAPGSPRREDVFLLPPRWALQRLRDLATWRVFGSNPPPATAGRKKLLWIQRAVATTRRVANEAELLHAMMGLLGDGWSLQIFSDSPLPSARETVELFRSADIVVGVHGSGQANVVFCRPGTGIIDINLPEPHSQYTAHNSYALGFNYRLVMLQGVGLHQSLNLTMPVRDVLDALRSLTATVYQQAGKTEKSGLGGHGAYSTSFSIDEVLRACMFNVQMLKLWLATWAITLADELDLLSEAPKSAIFHYVSSVASAAKQRFASTSRAAEREAANDDDSGNQQDIPLANDTSVQQEWPMTGSASGFCAFASERSDPSLGSLGAAPTDPEEILKVCEMAKKYPGHSSEPGTECATPAACPQCNGVWCDGTVKSLLQTQAQNETDVYPLQSDNETAKTWPMTDAASGFCAYPSERSDPMLGSDKLGAAPTDPEEILKVCQMAEKYEGHRAVPGTECASPSTCGGCNGVWCNGTVKSLLQTQAQNETDVYPLQSDNETAKTWPMTDAASGFCAYPSERSDPMLGSDKLGAAPTDPEEILKVCQMAEKYEGHRAVPGTECASPSTCGGCNGVWCNGTVKSLLQTQAQNETDVYPLQSDNETAKTWPMTDAASGFCAYPSERSDPMLGSDKLGAAPTDPEEILKVCEMAEKYEGHRAVPGTECASPSTCGGCNGVWCNGTVKSLLQTQAQNETDVYPLQSDNETAKTWPMTDAASGFCAYPSERSDPMLGSDKLGAAPTDPEEILKVCEMAEKYEGHRAVPGTECASPSTCGGCNGVWCNGTVKS</sequence>
<dbReference type="OrthoDB" id="430385at2759"/>
<dbReference type="PANTHER" id="PTHR20961">
    <property type="entry name" value="GLYCOSYLTRANSFERASE"/>
    <property type="match status" value="1"/>
</dbReference>